<feature type="compositionally biased region" description="Polar residues" evidence="12">
    <location>
        <begin position="16"/>
        <end position="27"/>
    </location>
</feature>
<dbReference type="PANTHER" id="PTHR11139:SF69">
    <property type="entry name" value="SERINE_THREONINE-PROTEIN KINASE ATR"/>
    <property type="match status" value="1"/>
</dbReference>
<dbReference type="PROSITE" id="PS51189">
    <property type="entry name" value="FAT"/>
    <property type="match status" value="1"/>
</dbReference>
<dbReference type="Gene3D" id="1.10.1070.11">
    <property type="entry name" value="Phosphatidylinositol 3-/4-kinase, catalytic domain"/>
    <property type="match status" value="1"/>
</dbReference>
<accession>D7FT24</accession>
<evidence type="ECO:0000259" key="15">
    <source>
        <dbReference type="PROSITE" id="PS51190"/>
    </source>
</evidence>
<keyword evidence="4" id="KW-0723">Serine/threonine-protein kinase</keyword>
<feature type="compositionally biased region" description="Gly residues" evidence="12">
    <location>
        <begin position="801"/>
        <end position="818"/>
    </location>
</feature>
<keyword evidence="11" id="KW-0539">Nucleus</keyword>
<dbReference type="InterPro" id="IPR057564">
    <property type="entry name" value="HEAT_ATR"/>
</dbReference>
<dbReference type="InParanoid" id="D7FT24"/>
<evidence type="ECO:0000313" key="16">
    <source>
        <dbReference type="EMBL" id="CBJ31315.1"/>
    </source>
</evidence>
<dbReference type="GO" id="GO:0004674">
    <property type="term" value="F:protein serine/threonine kinase activity"/>
    <property type="evidence" value="ECO:0007669"/>
    <property type="project" value="UniProtKB-KW"/>
</dbReference>
<dbReference type="InterPro" id="IPR011989">
    <property type="entry name" value="ARM-like"/>
</dbReference>
<dbReference type="Gene3D" id="1.25.10.10">
    <property type="entry name" value="Leucine-rich Repeat Variant"/>
    <property type="match status" value="1"/>
</dbReference>
<evidence type="ECO:0000256" key="1">
    <source>
        <dbReference type="ARBA" id="ARBA00004123"/>
    </source>
</evidence>
<keyword evidence="6" id="KW-0547">Nucleotide-binding</keyword>
<feature type="compositionally biased region" description="Gly residues" evidence="12">
    <location>
        <begin position="1502"/>
        <end position="1516"/>
    </location>
</feature>
<dbReference type="InterPro" id="IPR003152">
    <property type="entry name" value="FATC_dom"/>
</dbReference>
<evidence type="ECO:0000256" key="7">
    <source>
        <dbReference type="ARBA" id="ARBA00022763"/>
    </source>
</evidence>
<feature type="domain" description="FAT" evidence="14">
    <location>
        <begin position="879"/>
        <end position="1696"/>
    </location>
</feature>
<comment type="subcellular location">
    <subcellularLocation>
        <location evidence="1">Nucleus</location>
    </subcellularLocation>
</comment>
<reference evidence="16 17" key="1">
    <citation type="journal article" date="2010" name="Nature">
        <title>The Ectocarpus genome and the independent evolution of multicellularity in brown algae.</title>
        <authorList>
            <person name="Cock J.M."/>
            <person name="Sterck L."/>
            <person name="Rouze P."/>
            <person name="Scornet D."/>
            <person name="Allen A.E."/>
            <person name="Amoutzias G."/>
            <person name="Anthouard V."/>
            <person name="Artiguenave F."/>
            <person name="Aury J.M."/>
            <person name="Badger J.H."/>
            <person name="Beszteri B."/>
            <person name="Billiau K."/>
            <person name="Bonnet E."/>
            <person name="Bothwell J.H."/>
            <person name="Bowler C."/>
            <person name="Boyen C."/>
            <person name="Brownlee C."/>
            <person name="Carrano C.J."/>
            <person name="Charrier B."/>
            <person name="Cho G.Y."/>
            <person name="Coelho S.M."/>
            <person name="Collen J."/>
            <person name="Corre E."/>
            <person name="Da Silva C."/>
            <person name="Delage L."/>
            <person name="Delaroque N."/>
            <person name="Dittami S.M."/>
            <person name="Doulbeau S."/>
            <person name="Elias M."/>
            <person name="Farnham G."/>
            <person name="Gachon C.M."/>
            <person name="Gschloessl B."/>
            <person name="Heesch S."/>
            <person name="Jabbari K."/>
            <person name="Jubin C."/>
            <person name="Kawai H."/>
            <person name="Kimura K."/>
            <person name="Kloareg B."/>
            <person name="Kupper F.C."/>
            <person name="Lang D."/>
            <person name="Le Bail A."/>
            <person name="Leblanc C."/>
            <person name="Lerouge P."/>
            <person name="Lohr M."/>
            <person name="Lopez P.J."/>
            <person name="Martens C."/>
            <person name="Maumus F."/>
            <person name="Michel G."/>
            <person name="Miranda-Saavedra D."/>
            <person name="Morales J."/>
            <person name="Moreau H."/>
            <person name="Motomura T."/>
            <person name="Nagasato C."/>
            <person name="Napoli C.A."/>
            <person name="Nelson D.R."/>
            <person name="Nyvall-Collen P."/>
            <person name="Peters A.F."/>
            <person name="Pommier C."/>
            <person name="Potin P."/>
            <person name="Poulain J."/>
            <person name="Quesneville H."/>
            <person name="Read B."/>
            <person name="Rensing S.A."/>
            <person name="Ritter A."/>
            <person name="Rousvoal S."/>
            <person name="Samanta M."/>
            <person name="Samson G."/>
            <person name="Schroeder D.C."/>
            <person name="Segurens B."/>
            <person name="Strittmatter M."/>
            <person name="Tonon T."/>
            <person name="Tregear J.W."/>
            <person name="Valentin K."/>
            <person name="von Dassow P."/>
            <person name="Yamagishi T."/>
            <person name="Van de Peer Y."/>
            <person name="Wincker P."/>
        </authorList>
    </citation>
    <scope>NUCLEOTIDE SEQUENCE [LARGE SCALE GENOMIC DNA]</scope>
    <source>
        <strain evidence="17">Ec32 / CCAP1310/4</strain>
    </source>
</reference>
<dbReference type="GO" id="GO:0000723">
    <property type="term" value="P:telomere maintenance"/>
    <property type="evidence" value="ECO:0007669"/>
    <property type="project" value="TreeGrafter"/>
</dbReference>
<dbReference type="Pfam" id="PF02259">
    <property type="entry name" value="FAT"/>
    <property type="match status" value="1"/>
</dbReference>
<dbReference type="EMBL" id="FN649753">
    <property type="protein sequence ID" value="CBJ31315.1"/>
    <property type="molecule type" value="Genomic_DNA"/>
</dbReference>
<dbReference type="STRING" id="2880.D7FT24"/>
<feature type="region of interest" description="Disordered" evidence="12">
    <location>
        <begin position="2134"/>
        <end position="2172"/>
    </location>
</feature>
<organism evidence="16 17">
    <name type="scientific">Ectocarpus siliculosus</name>
    <name type="common">Brown alga</name>
    <name type="synonym">Conferva siliculosa</name>
    <dbReference type="NCBI Taxonomy" id="2880"/>
    <lineage>
        <taxon>Eukaryota</taxon>
        <taxon>Sar</taxon>
        <taxon>Stramenopiles</taxon>
        <taxon>Ochrophyta</taxon>
        <taxon>PX clade</taxon>
        <taxon>Phaeophyceae</taxon>
        <taxon>Ectocarpales</taxon>
        <taxon>Ectocarpaceae</taxon>
        <taxon>Ectocarpus</taxon>
    </lineage>
</organism>
<feature type="compositionally biased region" description="Gly residues" evidence="12">
    <location>
        <begin position="1072"/>
        <end position="1084"/>
    </location>
</feature>
<comment type="similarity">
    <text evidence="2">Belongs to the PI3/PI4-kinase family. ATM subfamily.</text>
</comment>
<dbReference type="SMART" id="SM00146">
    <property type="entry name" value="PI3Kc"/>
    <property type="match status" value="1"/>
</dbReference>
<dbReference type="GO" id="GO:0005524">
    <property type="term" value="F:ATP binding"/>
    <property type="evidence" value="ECO:0007669"/>
    <property type="project" value="UniProtKB-KW"/>
</dbReference>
<feature type="compositionally biased region" description="Basic residues" evidence="12">
    <location>
        <begin position="232"/>
        <end position="246"/>
    </location>
</feature>
<feature type="region of interest" description="Disordered" evidence="12">
    <location>
        <begin position="694"/>
        <end position="754"/>
    </location>
</feature>
<gene>
    <name evidence="16" type="ORF">Esi_0244_0009</name>
</gene>
<feature type="region of interest" description="Disordered" evidence="12">
    <location>
        <begin position="1585"/>
        <end position="1604"/>
    </location>
</feature>
<evidence type="ECO:0000256" key="8">
    <source>
        <dbReference type="ARBA" id="ARBA00022777"/>
    </source>
</evidence>
<dbReference type="OMA" id="LMTTHEN"/>
<dbReference type="InterPro" id="IPR011009">
    <property type="entry name" value="Kinase-like_dom_sf"/>
</dbReference>
<dbReference type="InterPro" id="IPR016024">
    <property type="entry name" value="ARM-type_fold"/>
</dbReference>
<feature type="compositionally biased region" description="Gly residues" evidence="12">
    <location>
        <begin position="547"/>
        <end position="557"/>
    </location>
</feature>
<evidence type="ECO:0000259" key="14">
    <source>
        <dbReference type="PROSITE" id="PS51189"/>
    </source>
</evidence>
<dbReference type="PANTHER" id="PTHR11139">
    <property type="entry name" value="ATAXIA TELANGIECTASIA MUTATED ATM -RELATED"/>
    <property type="match status" value="1"/>
</dbReference>
<dbReference type="eggNOG" id="KOG0890">
    <property type="taxonomic scope" value="Eukaryota"/>
</dbReference>
<dbReference type="GO" id="GO:0006281">
    <property type="term" value="P:DNA repair"/>
    <property type="evidence" value="ECO:0007669"/>
    <property type="project" value="UniProtKB-KW"/>
</dbReference>
<dbReference type="GO" id="GO:0005694">
    <property type="term" value="C:chromosome"/>
    <property type="evidence" value="ECO:0007669"/>
    <property type="project" value="TreeGrafter"/>
</dbReference>
<dbReference type="InterPro" id="IPR014009">
    <property type="entry name" value="PIK_FAT"/>
</dbReference>
<evidence type="ECO:0000256" key="2">
    <source>
        <dbReference type="ARBA" id="ARBA00010769"/>
    </source>
</evidence>
<evidence type="ECO:0000256" key="9">
    <source>
        <dbReference type="ARBA" id="ARBA00022840"/>
    </source>
</evidence>
<dbReference type="Gene3D" id="3.30.1010.10">
    <property type="entry name" value="Phosphatidylinositol 3-kinase Catalytic Subunit, Chain A, domain 4"/>
    <property type="match status" value="1"/>
</dbReference>
<evidence type="ECO:0000259" key="13">
    <source>
        <dbReference type="PROSITE" id="PS50290"/>
    </source>
</evidence>
<dbReference type="Pfam" id="PF00454">
    <property type="entry name" value="PI3_PI4_kinase"/>
    <property type="match status" value="1"/>
</dbReference>
<dbReference type="GO" id="GO:0000077">
    <property type="term" value="P:DNA damage checkpoint signaling"/>
    <property type="evidence" value="ECO:0007669"/>
    <property type="project" value="TreeGrafter"/>
</dbReference>
<dbReference type="EMBL" id="FN648425">
    <property type="protein sequence ID" value="CBJ31315.1"/>
    <property type="molecule type" value="Genomic_DNA"/>
</dbReference>
<dbReference type="CDD" id="cd00892">
    <property type="entry name" value="PIKKc_ATR"/>
    <property type="match status" value="1"/>
</dbReference>
<dbReference type="InterPro" id="IPR036940">
    <property type="entry name" value="PI3/4_kinase_cat_sf"/>
</dbReference>
<dbReference type="PROSITE" id="PS50290">
    <property type="entry name" value="PI3_4_KINASE_3"/>
    <property type="match status" value="1"/>
</dbReference>
<dbReference type="PROSITE" id="PS51190">
    <property type="entry name" value="FATC"/>
    <property type="match status" value="1"/>
</dbReference>
<feature type="region of interest" description="Disordered" evidence="12">
    <location>
        <begin position="189"/>
        <end position="252"/>
    </location>
</feature>
<feature type="compositionally biased region" description="Polar residues" evidence="12">
    <location>
        <begin position="1038"/>
        <end position="1054"/>
    </location>
</feature>
<dbReference type="SUPFAM" id="SSF56112">
    <property type="entry name" value="Protein kinase-like (PK-like)"/>
    <property type="match status" value="1"/>
</dbReference>
<keyword evidence="5" id="KW-0808">Transferase</keyword>
<dbReference type="InterPro" id="IPR000403">
    <property type="entry name" value="PI3/4_kinase_cat_dom"/>
</dbReference>
<feature type="compositionally biased region" description="Basic and acidic residues" evidence="12">
    <location>
        <begin position="1086"/>
        <end position="1100"/>
    </location>
</feature>
<dbReference type="SUPFAM" id="SSF48371">
    <property type="entry name" value="ARM repeat"/>
    <property type="match status" value="1"/>
</dbReference>
<keyword evidence="7" id="KW-0227">DNA damage</keyword>
<feature type="compositionally biased region" description="Low complexity" evidence="12">
    <location>
        <begin position="694"/>
        <end position="731"/>
    </location>
</feature>
<dbReference type="InterPro" id="IPR050517">
    <property type="entry name" value="DDR_Repair_Kinase"/>
</dbReference>
<dbReference type="GO" id="GO:0005634">
    <property type="term" value="C:nucleus"/>
    <property type="evidence" value="ECO:0007669"/>
    <property type="project" value="UniProtKB-SubCell"/>
</dbReference>
<dbReference type="InterPro" id="IPR003151">
    <property type="entry name" value="PIK-rel_kinase_FAT"/>
</dbReference>
<feature type="region of interest" description="Disordered" evidence="12">
    <location>
        <begin position="768"/>
        <end position="819"/>
    </location>
</feature>
<dbReference type="Pfam" id="PF02260">
    <property type="entry name" value="FATC"/>
    <property type="match status" value="1"/>
</dbReference>
<feature type="compositionally biased region" description="Low complexity" evidence="12">
    <location>
        <begin position="533"/>
        <end position="546"/>
    </location>
</feature>
<dbReference type="OrthoDB" id="381190at2759"/>
<feature type="region of interest" description="Disordered" evidence="12">
    <location>
        <begin position="1013"/>
        <end position="1104"/>
    </location>
</feature>
<feature type="region of interest" description="Disordered" evidence="12">
    <location>
        <begin position="532"/>
        <end position="565"/>
    </location>
</feature>
<sequence>MLYREQQAAKKAEADNINNAGDDSVSSPPRGGGGGGGRRGKKKDNRRRDQAGKAGAAGAVAAAAADVDVSMERKVESMVTQQFLFLMSNVVSKRWSSRTSRDKIRAIQVLGRLVGFLSADEAGGLFPKVMATLQSALADPHGTSAQRRTAYRVMMGYILGLSDASLAENLSTIVVNVLALIEEVKSDDGDKASKRRRRIGGGARSSSARRAIIGDRTNTTPPSSKLLLPRGGGRRHGNRSAAKARKNYANSRSDTDLLEEALAYSRTGPPVPSPRRVPVVGVKTARGPWRQRRGGGAGEQEKAEIRATAAALLRLLIVEKQDKMSTHFHKIPFMPQLPDLPSLGEVGAVLSRELGYQSLREQLGRLTPLLRDESTEVRRAALKHLALVVRRDKQHLAELVLEGGSGSSEVDPVVSRLLAGLLEMSTDSDARIRDLCGICLGEVGAIDPARVRLGLRDGAAVEGGGEGSSISGQALLEGAPWEMTLEEMSLLLIRDLLVPAFRASTTSMEQDRVAFGIQELLRILSGNGDGTETDTLTDGGRIAQNQVGGGSGGGPGRSVGNAAGGSVSVGGGAMPERLARRLREAQVLSVVEPFWTSTYKLSDRAPSSKEPFFRDRAMTVSLERWLSSWCRYLISRSRGPLRPAFEACRGAVRAHAPMAQFLLTHLVADVLVFGDKEAANQVLEEVLAVMCGASPPASTSSATPTAARTPAPRSAGAKTTAAAAGGATSSKQQIGSSRSATGRKGTGGSRGLLSAGFSSSRLRVTAALRSAPSGGGARSVGSTRSVRRRRLASPLTRTLGRGRGGAGRSGSAGGGRRSGGIEHIATQATFRLLDRLGHWSAGRKRRSGGAGAAGSAGWPDVSVRRAALLEFVGRVPRGVLVGAATRVRAYTRALRYLEEQIRTEHVARRTATGRQSAASLVGAFRNDGANGTLPVLNPAELHQLQAIYRTLSDEPDGMVGLDVMRGAAGVAATLKQRAWQHEHAEDWAGALEVYEQALQERELVQFGGRALNRKGMARSQTPRRRRADPMQDRYEQMAAQTSRARAGTMQTTQPIVDLARGNNDEEEKDKGSGGGKAGGEGNGKGRAREEEAGTEGREGFEGDGWEEGEVERGMLNALVELGHLEMLLHQASGMLSVPSKHHLAPLLLPVAVEASWRLQRWPLLQDLLHQNKAGVDAVGGRLRGLGAGRAAASPSFVIDELSGESRYRLALGKVMLRLEEARPAPFAAAITQARADVMAGLGAASMESYRRAYPFLLKLHSLREAEQAFEAIHGQREPAKRQEALRSLGWEQRLSAMGASLRKLAPVLALRRAAFELCSLEGPQADNWLQLAKRARAAGQFAVAGAALRRAGRLGVCQDRLAFEEAKLAREREGVHRALVILEPVETDVDSLKALLTVDTGTISKSRGGTAIGGVGTSSSSLPRSGLDIDGDERLQLARKLLLTTEWIVEAGQKHGQAVVARYKLALQLRPGWEKGYFCLGQYVDFLFKSRVEELQRLAARRGGGGNRGGDGGGGGGKRKGNGRQQRTPGPRGGWAGDELAHKLALQTMENYARSLRFGAKYIFQSMPRLLTLWFQVGFLRDPSTEEDKEKTPRLRRAGGKSANAKAVAAAAKGKKRPVAQAKSIVPKLQTDSTALVKEAVRTIPPYMWYTALPQLTSRVGHPNEDVLRVIIDALAMLLRAHPKQALWHLSSLCLSISETRRQVGNRVFEQARRLLDAEGKQGEAVAIQDGQALFSELITVAEEQPPKNLKEAHFKIGHRMDLHRFIVPVQAALTVSLPQAPRKDATATAAAWGGGGRKGRAAAAADAAATAAAEAAEEVPCSQAEVLAAAAVAAHNPFPGGEMHIKCFHTRVKYMTSKAKPKKVSLKTLETGEQVHFLCKQERNGDLRKDARLMEFNGMINRLLQKNPAGRTRKLRLRTYAVICLNEECGVLEWVEDTTGFRILVHKAYQIKARSSTSPAAKPPQIVQVRTTLDRVQLKAAQPSGMPTALQMYRQNILDVQQPCFQLWFVDHFAEPTAWFEARTTFARSAAVWSSVGHVVGLGDRHGENILIHTESGECVHVDFDCLFDKGLSLARPEIVPFRLTPSMVDGMGLCGFEGVYRRVMETSMSVLRTNRETLLSVLEPFLQDPTVGWGRSGRAQRPTTGDSSDDDMSGDADGGGAGADLGRERENEDADRILRVINERLQGRYNLAVPRPAGLGATDAGNDLPLSVQGQVQRLITEATSQENLCQMYIGWMPWM</sequence>
<name>D7FT24_ECTSI</name>
<evidence type="ECO:0000256" key="6">
    <source>
        <dbReference type="ARBA" id="ARBA00022741"/>
    </source>
</evidence>
<evidence type="ECO:0000313" key="17">
    <source>
        <dbReference type="Proteomes" id="UP000002630"/>
    </source>
</evidence>
<feature type="domain" description="PI3K/PI4K catalytic" evidence="13">
    <location>
        <begin position="1849"/>
        <end position="2175"/>
    </location>
</feature>
<keyword evidence="8" id="KW-0418">Kinase</keyword>
<feature type="domain" description="FATC" evidence="15">
    <location>
        <begin position="2210"/>
        <end position="2242"/>
    </location>
</feature>
<dbReference type="Pfam" id="PF23593">
    <property type="entry name" value="HEAT_ATR"/>
    <property type="match status" value="1"/>
</dbReference>
<protein>
    <recommendedName>
        <fullName evidence="3">non-specific serine/threonine protein kinase</fullName>
        <ecNumber evidence="3">2.7.11.1</ecNumber>
    </recommendedName>
</protein>
<proteinExistence type="inferred from homology"/>
<keyword evidence="10" id="KW-0234">DNA repair</keyword>
<evidence type="ECO:0000256" key="5">
    <source>
        <dbReference type="ARBA" id="ARBA00022679"/>
    </source>
</evidence>
<evidence type="ECO:0000256" key="10">
    <source>
        <dbReference type="ARBA" id="ARBA00023204"/>
    </source>
</evidence>
<keyword evidence="9" id="KW-0067">ATP-binding</keyword>
<evidence type="ECO:0000256" key="3">
    <source>
        <dbReference type="ARBA" id="ARBA00012513"/>
    </source>
</evidence>
<evidence type="ECO:0000256" key="11">
    <source>
        <dbReference type="ARBA" id="ARBA00023242"/>
    </source>
</evidence>
<feature type="compositionally biased region" description="Basic residues" evidence="12">
    <location>
        <begin position="1013"/>
        <end position="1026"/>
    </location>
</feature>
<feature type="region of interest" description="Disordered" evidence="12">
    <location>
        <begin position="1499"/>
        <end position="1536"/>
    </location>
</feature>
<dbReference type="EC" id="2.7.11.1" evidence="3"/>
<dbReference type="Proteomes" id="UP000002630">
    <property type="component" value="Linkage Group LG28"/>
</dbReference>
<feature type="region of interest" description="Disordered" evidence="12">
    <location>
        <begin position="1"/>
        <end position="55"/>
    </location>
</feature>
<keyword evidence="17" id="KW-1185">Reference proteome</keyword>
<dbReference type="SMART" id="SM01343">
    <property type="entry name" value="FATC"/>
    <property type="match status" value="1"/>
</dbReference>
<evidence type="ECO:0000256" key="4">
    <source>
        <dbReference type="ARBA" id="ARBA00022527"/>
    </source>
</evidence>
<evidence type="ECO:0000256" key="12">
    <source>
        <dbReference type="SAM" id="MobiDB-lite"/>
    </source>
</evidence>